<evidence type="ECO:0000256" key="1">
    <source>
        <dbReference type="SAM" id="SignalP"/>
    </source>
</evidence>
<organism evidence="2 3">
    <name type="scientific">Mucor saturninus</name>
    <dbReference type="NCBI Taxonomy" id="64648"/>
    <lineage>
        <taxon>Eukaryota</taxon>
        <taxon>Fungi</taxon>
        <taxon>Fungi incertae sedis</taxon>
        <taxon>Mucoromycota</taxon>
        <taxon>Mucoromycotina</taxon>
        <taxon>Mucoromycetes</taxon>
        <taxon>Mucorales</taxon>
        <taxon>Mucorineae</taxon>
        <taxon>Mucoraceae</taxon>
        <taxon>Mucor</taxon>
    </lineage>
</organism>
<proteinExistence type="predicted"/>
<dbReference type="AlphaFoldDB" id="A0A8H7QWT0"/>
<feature type="signal peptide" evidence="1">
    <location>
        <begin position="1"/>
        <end position="19"/>
    </location>
</feature>
<evidence type="ECO:0000313" key="3">
    <source>
        <dbReference type="Proteomes" id="UP000603453"/>
    </source>
</evidence>
<feature type="chain" id="PRO_5034396332" evidence="1">
    <location>
        <begin position="20"/>
        <end position="96"/>
    </location>
</feature>
<evidence type="ECO:0000313" key="2">
    <source>
        <dbReference type="EMBL" id="KAG2199168.1"/>
    </source>
</evidence>
<protein>
    <submittedName>
        <fullName evidence="2">Uncharacterized protein</fullName>
    </submittedName>
</protein>
<sequence length="96" mass="9578">MKFTTILLVSAVLLSSVLAAPAAPSAEISLGAGTNATNVQAAQPINDAMSGAAASASISINNEYDANGQSSAASERISGSFIAFPLAIVSAYYLLV</sequence>
<keyword evidence="3" id="KW-1185">Reference proteome</keyword>
<accession>A0A8H7QWT0</accession>
<name>A0A8H7QWT0_9FUNG</name>
<comment type="caution">
    <text evidence="2">The sequence shown here is derived from an EMBL/GenBank/DDBJ whole genome shotgun (WGS) entry which is preliminary data.</text>
</comment>
<reference evidence="2" key="1">
    <citation type="submission" date="2020-12" db="EMBL/GenBank/DDBJ databases">
        <title>Metabolic potential, ecology and presence of endohyphal bacteria is reflected in genomic diversity of Mucoromycotina.</title>
        <authorList>
            <person name="Muszewska A."/>
            <person name="Okrasinska A."/>
            <person name="Steczkiewicz K."/>
            <person name="Drgas O."/>
            <person name="Orlowska M."/>
            <person name="Perlinska-Lenart U."/>
            <person name="Aleksandrzak-Piekarczyk T."/>
            <person name="Szatraj K."/>
            <person name="Zielenkiewicz U."/>
            <person name="Pilsyk S."/>
            <person name="Malc E."/>
            <person name="Mieczkowski P."/>
            <person name="Kruszewska J.S."/>
            <person name="Biernat P."/>
            <person name="Pawlowska J."/>
        </authorList>
    </citation>
    <scope>NUCLEOTIDE SEQUENCE</scope>
    <source>
        <strain evidence="2">WA0000017839</strain>
    </source>
</reference>
<dbReference type="Proteomes" id="UP000603453">
    <property type="component" value="Unassembled WGS sequence"/>
</dbReference>
<dbReference type="EMBL" id="JAEPRD010000100">
    <property type="protein sequence ID" value="KAG2199168.1"/>
    <property type="molecule type" value="Genomic_DNA"/>
</dbReference>
<gene>
    <name evidence="2" type="ORF">INT47_009907</name>
</gene>
<keyword evidence="1" id="KW-0732">Signal</keyword>